<feature type="transmembrane region" description="Helical" evidence="1">
    <location>
        <begin position="56"/>
        <end position="77"/>
    </location>
</feature>
<keyword evidence="1" id="KW-1133">Transmembrane helix</keyword>
<evidence type="ECO:0000313" key="3">
    <source>
        <dbReference type="Proteomes" id="UP000267798"/>
    </source>
</evidence>
<dbReference type="OrthoDB" id="2627104at2"/>
<organism evidence="2 3">
    <name type="scientific">Paenibacillus pinisoli</name>
    <dbReference type="NCBI Taxonomy" id="1276110"/>
    <lineage>
        <taxon>Bacteria</taxon>
        <taxon>Bacillati</taxon>
        <taxon>Bacillota</taxon>
        <taxon>Bacilli</taxon>
        <taxon>Bacillales</taxon>
        <taxon>Paenibacillaceae</taxon>
        <taxon>Paenibacillus</taxon>
    </lineage>
</organism>
<keyword evidence="3" id="KW-1185">Reference proteome</keyword>
<dbReference type="RefSeq" id="WP_120107771.1">
    <property type="nucleotide sequence ID" value="NZ_QXQB01000001.1"/>
</dbReference>
<dbReference type="Proteomes" id="UP000267798">
    <property type="component" value="Unassembled WGS sequence"/>
</dbReference>
<feature type="transmembrane region" description="Helical" evidence="1">
    <location>
        <begin position="21"/>
        <end position="44"/>
    </location>
</feature>
<sequence length="91" mass="10614">MNALDHEEYKKWALIRQRGKLRYALKWILNFFLFMTLIHGFVSLLNGKEFGMEEMLIVLAVSLLTGGAGSLLSWMICEKRYQLSHDRNPPL</sequence>
<dbReference type="EMBL" id="QXQB01000001">
    <property type="protein sequence ID" value="RJX41379.1"/>
    <property type="molecule type" value="Genomic_DNA"/>
</dbReference>
<protein>
    <submittedName>
        <fullName evidence="2">Uncharacterized protein</fullName>
    </submittedName>
</protein>
<evidence type="ECO:0000256" key="1">
    <source>
        <dbReference type="SAM" id="Phobius"/>
    </source>
</evidence>
<accession>A0A3A6PSX6</accession>
<evidence type="ECO:0000313" key="2">
    <source>
        <dbReference type="EMBL" id="RJX41379.1"/>
    </source>
</evidence>
<keyword evidence="1" id="KW-0812">Transmembrane</keyword>
<name>A0A3A6PSX6_9BACL</name>
<gene>
    <name evidence="2" type="ORF">D3P09_05220</name>
</gene>
<dbReference type="AlphaFoldDB" id="A0A3A6PSX6"/>
<reference evidence="2 3" key="1">
    <citation type="submission" date="2018-09" db="EMBL/GenBank/DDBJ databases">
        <title>Paenibacillus aracenensis nov. sp. isolated from a cave in southern Spain.</title>
        <authorList>
            <person name="Jurado V."/>
            <person name="Gutierrez-Patricio S."/>
            <person name="Gonzalez-Pimentel J.L."/>
            <person name="Miller A.Z."/>
            <person name="Laiz L."/>
            <person name="Saiz-Jimenez C."/>
        </authorList>
    </citation>
    <scope>NUCLEOTIDE SEQUENCE [LARGE SCALE GENOMIC DNA]</scope>
    <source>
        <strain evidence="2 3">JCM 19203</strain>
    </source>
</reference>
<keyword evidence="1" id="KW-0472">Membrane</keyword>
<comment type="caution">
    <text evidence="2">The sequence shown here is derived from an EMBL/GenBank/DDBJ whole genome shotgun (WGS) entry which is preliminary data.</text>
</comment>
<proteinExistence type="predicted"/>